<organism evidence="2 3">
    <name type="scientific">Brassica campestris</name>
    <name type="common">Field mustard</name>
    <dbReference type="NCBI Taxonomy" id="3711"/>
    <lineage>
        <taxon>Eukaryota</taxon>
        <taxon>Viridiplantae</taxon>
        <taxon>Streptophyta</taxon>
        <taxon>Embryophyta</taxon>
        <taxon>Tracheophyta</taxon>
        <taxon>Spermatophyta</taxon>
        <taxon>Magnoliopsida</taxon>
        <taxon>eudicotyledons</taxon>
        <taxon>Gunneridae</taxon>
        <taxon>Pentapetalae</taxon>
        <taxon>rosids</taxon>
        <taxon>malvids</taxon>
        <taxon>Brassicales</taxon>
        <taxon>Brassicaceae</taxon>
        <taxon>Brassiceae</taxon>
        <taxon>Brassica</taxon>
    </lineage>
</organism>
<reference evidence="2 3" key="2">
    <citation type="journal article" date="2018" name="Hortic Res">
        <title>Improved Brassica rapa reference genome by single-molecule sequencing and chromosome conformation capture technologies.</title>
        <authorList>
            <person name="Zhang L."/>
            <person name="Cai X."/>
            <person name="Wu J."/>
            <person name="Liu M."/>
            <person name="Grob S."/>
            <person name="Cheng F."/>
            <person name="Liang J."/>
            <person name="Cai C."/>
            <person name="Liu Z."/>
            <person name="Liu B."/>
            <person name="Wang F."/>
            <person name="Li S."/>
            <person name="Liu F."/>
            <person name="Li X."/>
            <person name="Cheng L."/>
            <person name="Yang W."/>
            <person name="Li M.H."/>
            <person name="Grossniklaus U."/>
            <person name="Zheng H."/>
            <person name="Wang X."/>
        </authorList>
    </citation>
    <scope>NUCLEOTIDE SEQUENCE [LARGE SCALE GENOMIC DNA]</scope>
    <source>
        <strain evidence="2 3">cv. Chiifu-401-42</strain>
    </source>
</reference>
<proteinExistence type="predicted"/>
<protein>
    <submittedName>
        <fullName evidence="2">Uncharacterized protein</fullName>
    </submittedName>
</protein>
<feature type="region of interest" description="Disordered" evidence="1">
    <location>
        <begin position="73"/>
        <end position="149"/>
    </location>
</feature>
<evidence type="ECO:0000313" key="2">
    <source>
        <dbReference type="EnsemblPlants" id="Bra029335.1-P"/>
    </source>
</evidence>
<dbReference type="Gramene" id="Bra029335.1">
    <property type="protein sequence ID" value="Bra029335.1-P"/>
    <property type="gene ID" value="Bra029335"/>
</dbReference>
<dbReference type="AlphaFoldDB" id="M4EKL8"/>
<accession>M4EKL8</accession>
<keyword evidence="3" id="KW-1185">Reference proteome</keyword>
<name>M4EKL8_BRACM</name>
<feature type="compositionally biased region" description="Polar residues" evidence="1">
    <location>
        <begin position="139"/>
        <end position="149"/>
    </location>
</feature>
<sequence>MEDNGSGSETGSETTLPPSSSSTEKSVTNYKKKNTKPCKICGSNEDDDDVRKCYKPHMWWLCEVCRTLPGVVEVKPEDSNETVLPNDSVSSSSSRVDAQNSGNETSATNQPSESEAHTTSPEASSAASINTSPEKKQADSNAPSDSESSNYCAKVLFKAVPDVWLCEECRASRGVIFINHDEASASNQQSDSESAK</sequence>
<dbReference type="EnsemblPlants" id="Bra029335.1">
    <property type="protein sequence ID" value="Bra029335.1-P"/>
    <property type="gene ID" value="Bra029335"/>
</dbReference>
<dbReference type="OMA" id="MWWLCEV"/>
<evidence type="ECO:0000256" key="1">
    <source>
        <dbReference type="SAM" id="MobiDB-lite"/>
    </source>
</evidence>
<dbReference type="InParanoid" id="M4EKL8"/>
<dbReference type="Proteomes" id="UP000011750">
    <property type="component" value="Chromosome A02"/>
</dbReference>
<reference evidence="2" key="3">
    <citation type="submission" date="2023-03" db="UniProtKB">
        <authorList>
            <consortium name="EnsemblPlants"/>
        </authorList>
    </citation>
    <scope>IDENTIFICATION</scope>
    <source>
        <strain evidence="2">cv. Chiifu-401-42</strain>
    </source>
</reference>
<evidence type="ECO:0000313" key="3">
    <source>
        <dbReference type="Proteomes" id="UP000011750"/>
    </source>
</evidence>
<reference evidence="2 3" key="1">
    <citation type="journal article" date="2011" name="Nat. Genet.">
        <title>The genome of the mesopolyploid crop species Brassica rapa.</title>
        <authorList>
            <consortium name="Brassica rapa Genome Sequencing Project Consortium"/>
            <person name="Wang X."/>
            <person name="Wang H."/>
            <person name="Wang J."/>
            <person name="Sun R."/>
            <person name="Wu J."/>
            <person name="Liu S."/>
            <person name="Bai Y."/>
            <person name="Mun J.H."/>
            <person name="Bancroft I."/>
            <person name="Cheng F."/>
            <person name="Huang S."/>
            <person name="Li X."/>
            <person name="Hua W."/>
            <person name="Wang J."/>
            <person name="Wang X."/>
            <person name="Freeling M."/>
            <person name="Pires J.C."/>
            <person name="Paterson A.H."/>
            <person name="Chalhoub B."/>
            <person name="Wang B."/>
            <person name="Hayward A."/>
            <person name="Sharpe A.G."/>
            <person name="Park B.S."/>
            <person name="Weisshaar B."/>
            <person name="Liu B."/>
            <person name="Li B."/>
            <person name="Liu B."/>
            <person name="Tong C."/>
            <person name="Song C."/>
            <person name="Duran C."/>
            <person name="Peng C."/>
            <person name="Geng C."/>
            <person name="Koh C."/>
            <person name="Lin C."/>
            <person name="Edwards D."/>
            <person name="Mu D."/>
            <person name="Shen D."/>
            <person name="Soumpourou E."/>
            <person name="Li F."/>
            <person name="Fraser F."/>
            <person name="Conant G."/>
            <person name="Lassalle G."/>
            <person name="King G.J."/>
            <person name="Bonnema G."/>
            <person name="Tang H."/>
            <person name="Wang H."/>
            <person name="Belcram H."/>
            <person name="Zhou H."/>
            <person name="Hirakawa H."/>
            <person name="Abe H."/>
            <person name="Guo H."/>
            <person name="Wang H."/>
            <person name="Jin H."/>
            <person name="Parkin I.A."/>
            <person name="Batley J."/>
            <person name="Kim J.S."/>
            <person name="Just J."/>
            <person name="Li J."/>
            <person name="Xu J."/>
            <person name="Deng J."/>
            <person name="Kim J.A."/>
            <person name="Li J."/>
            <person name="Yu J."/>
            <person name="Meng J."/>
            <person name="Wang J."/>
            <person name="Min J."/>
            <person name="Poulain J."/>
            <person name="Wang J."/>
            <person name="Hatakeyama K."/>
            <person name="Wu K."/>
            <person name="Wang L."/>
            <person name="Fang L."/>
            <person name="Trick M."/>
            <person name="Links M.G."/>
            <person name="Zhao M."/>
            <person name="Jin M."/>
            <person name="Ramchiary N."/>
            <person name="Drou N."/>
            <person name="Berkman P.J."/>
            <person name="Cai Q."/>
            <person name="Huang Q."/>
            <person name="Li R."/>
            <person name="Tabata S."/>
            <person name="Cheng S."/>
            <person name="Zhang S."/>
            <person name="Zhang S."/>
            <person name="Huang S."/>
            <person name="Sato S."/>
            <person name="Sun S."/>
            <person name="Kwon S.J."/>
            <person name="Choi S.R."/>
            <person name="Lee T.H."/>
            <person name="Fan W."/>
            <person name="Zhao X."/>
            <person name="Tan X."/>
            <person name="Xu X."/>
            <person name="Wang Y."/>
            <person name="Qiu Y."/>
            <person name="Yin Y."/>
            <person name="Li Y."/>
            <person name="Du Y."/>
            <person name="Liao Y."/>
            <person name="Lim Y."/>
            <person name="Narusaka Y."/>
            <person name="Wang Y."/>
            <person name="Wang Z."/>
            <person name="Li Z."/>
            <person name="Wang Z."/>
            <person name="Xiong Z."/>
            <person name="Zhang Z."/>
        </authorList>
    </citation>
    <scope>NUCLEOTIDE SEQUENCE [LARGE SCALE GENOMIC DNA]</scope>
    <source>
        <strain evidence="2 3">cv. Chiifu-401-42</strain>
    </source>
</reference>
<feature type="region of interest" description="Disordered" evidence="1">
    <location>
        <begin position="1"/>
        <end position="50"/>
    </location>
</feature>
<dbReference type="HOGENOM" id="CLU_1391985_0_0_1"/>
<feature type="compositionally biased region" description="Low complexity" evidence="1">
    <location>
        <begin position="9"/>
        <end position="28"/>
    </location>
</feature>
<feature type="compositionally biased region" description="Polar residues" evidence="1">
    <location>
        <begin position="95"/>
        <end position="132"/>
    </location>
</feature>